<organism evidence="11 12">
    <name type="scientific">Acropora cervicornis</name>
    <name type="common">Staghorn coral</name>
    <dbReference type="NCBI Taxonomy" id="6130"/>
    <lineage>
        <taxon>Eukaryota</taxon>
        <taxon>Metazoa</taxon>
        <taxon>Cnidaria</taxon>
        <taxon>Anthozoa</taxon>
        <taxon>Hexacorallia</taxon>
        <taxon>Scleractinia</taxon>
        <taxon>Astrocoeniina</taxon>
        <taxon>Acroporidae</taxon>
        <taxon>Acropora</taxon>
    </lineage>
</organism>
<accession>A0AAD9V8V6</accession>
<proteinExistence type="inferred from homology"/>
<evidence type="ECO:0000256" key="4">
    <source>
        <dbReference type="ARBA" id="ARBA00022552"/>
    </source>
</evidence>
<comment type="subcellular location">
    <subcellularLocation>
        <location evidence="1 8">Nucleus</location>
        <location evidence="1 8">Nucleolus</location>
    </subcellularLocation>
</comment>
<comment type="subunit">
    <text evidence="8">Component of the ribosomal small subunit (SSU) processome.</text>
</comment>
<dbReference type="PANTHER" id="PTHR12581:SF0">
    <property type="entry name" value="KRR1 SMALL SUBUNIT PROCESSOME COMPONENT HOMOLOG"/>
    <property type="match status" value="1"/>
</dbReference>
<dbReference type="Proteomes" id="UP001249851">
    <property type="component" value="Unassembled WGS sequence"/>
</dbReference>
<dbReference type="GO" id="GO:0032040">
    <property type="term" value="C:small-subunit processome"/>
    <property type="evidence" value="ECO:0007669"/>
    <property type="project" value="TreeGrafter"/>
</dbReference>
<keyword evidence="7 8" id="KW-0687">Ribonucleoprotein</keyword>
<dbReference type="FunFam" id="3.30.1370.10:FF:000014">
    <property type="entry name" value="KRR1 small subunit processome component"/>
    <property type="match status" value="1"/>
</dbReference>
<dbReference type="CDD" id="cd22393">
    <property type="entry name" value="KH-I_KRR1_rpt1"/>
    <property type="match status" value="1"/>
</dbReference>
<feature type="compositionally biased region" description="Basic and acidic residues" evidence="9">
    <location>
        <begin position="316"/>
        <end position="330"/>
    </location>
</feature>
<evidence type="ECO:0000256" key="5">
    <source>
        <dbReference type="ARBA" id="ARBA00022884"/>
    </source>
</evidence>
<keyword evidence="5 8" id="KW-0694">RNA-binding</keyword>
<feature type="compositionally biased region" description="Basic residues" evidence="9">
    <location>
        <begin position="331"/>
        <end position="341"/>
    </location>
</feature>
<dbReference type="Gene3D" id="3.30.1370.10">
    <property type="entry name" value="K Homology domain, type 1"/>
    <property type="match status" value="2"/>
</dbReference>
<feature type="region of interest" description="Disordered" evidence="9">
    <location>
        <begin position="285"/>
        <end position="358"/>
    </location>
</feature>
<feature type="domain" description="K Homology" evidence="10">
    <location>
        <begin position="122"/>
        <end position="194"/>
    </location>
</feature>
<reference evidence="11" key="1">
    <citation type="journal article" date="2023" name="G3 (Bethesda)">
        <title>Whole genome assembly and annotation of the endangered Caribbean coral Acropora cervicornis.</title>
        <authorList>
            <person name="Selwyn J.D."/>
            <person name="Vollmer S.V."/>
        </authorList>
    </citation>
    <scope>NUCLEOTIDE SEQUENCE</scope>
    <source>
        <strain evidence="11">K2</strain>
    </source>
</reference>
<keyword evidence="12" id="KW-1185">Reference proteome</keyword>
<feature type="region of interest" description="Disordered" evidence="9">
    <location>
        <begin position="1"/>
        <end position="26"/>
    </location>
</feature>
<feature type="region of interest" description="Disordered" evidence="9">
    <location>
        <begin position="233"/>
        <end position="258"/>
    </location>
</feature>
<evidence type="ECO:0000313" key="11">
    <source>
        <dbReference type="EMBL" id="KAK2565519.1"/>
    </source>
</evidence>
<dbReference type="SMART" id="SM00322">
    <property type="entry name" value="KH"/>
    <property type="match status" value="1"/>
</dbReference>
<dbReference type="PANTHER" id="PTHR12581">
    <property type="entry name" value="HIV-1 REV BINDING PROTEIN 2, 3"/>
    <property type="match status" value="1"/>
</dbReference>
<keyword evidence="3 8" id="KW-0690">Ribosome biogenesis</keyword>
<dbReference type="CDD" id="cd22394">
    <property type="entry name" value="KH-I_KRR1_rpt2"/>
    <property type="match status" value="1"/>
</dbReference>
<feature type="compositionally biased region" description="Basic and acidic residues" evidence="9">
    <location>
        <begin position="1"/>
        <end position="20"/>
    </location>
</feature>
<name>A0AAD9V8V6_ACRCE</name>
<dbReference type="PIRSF" id="PIRSF006515">
    <property type="entry name" value="KRR1"/>
    <property type="match status" value="1"/>
</dbReference>
<dbReference type="SUPFAM" id="SSF54791">
    <property type="entry name" value="Eukaryotic type KH-domain (KH-domain type I)"/>
    <property type="match status" value="1"/>
</dbReference>
<feature type="compositionally biased region" description="Basic and acidic residues" evidence="9">
    <location>
        <begin position="285"/>
        <end position="295"/>
    </location>
</feature>
<dbReference type="GO" id="GO:0003723">
    <property type="term" value="F:RNA binding"/>
    <property type="evidence" value="ECO:0007669"/>
    <property type="project" value="UniProtKB-KW"/>
</dbReference>
<dbReference type="GO" id="GO:0006364">
    <property type="term" value="P:rRNA processing"/>
    <property type="evidence" value="ECO:0007669"/>
    <property type="project" value="UniProtKB-KW"/>
</dbReference>
<evidence type="ECO:0000256" key="2">
    <source>
        <dbReference type="ARBA" id="ARBA00009344"/>
    </source>
</evidence>
<dbReference type="InterPro" id="IPR004087">
    <property type="entry name" value="KH_dom"/>
</dbReference>
<dbReference type="InterPro" id="IPR048548">
    <property type="entry name" value="KRR1-like_KH2"/>
</dbReference>
<evidence type="ECO:0000256" key="6">
    <source>
        <dbReference type="ARBA" id="ARBA00023242"/>
    </source>
</evidence>
<dbReference type="AlphaFoldDB" id="A0AAD9V8V6"/>
<evidence type="ECO:0000256" key="3">
    <source>
        <dbReference type="ARBA" id="ARBA00022517"/>
    </source>
</evidence>
<dbReference type="InterPro" id="IPR024166">
    <property type="entry name" value="rRNA_assembly_KRR1"/>
</dbReference>
<evidence type="ECO:0000259" key="10">
    <source>
        <dbReference type="SMART" id="SM00322"/>
    </source>
</evidence>
<keyword evidence="6 8" id="KW-0539">Nucleus</keyword>
<dbReference type="EMBL" id="JARQWQ010000019">
    <property type="protein sequence ID" value="KAK2565519.1"/>
    <property type="molecule type" value="Genomic_DNA"/>
</dbReference>
<comment type="function">
    <text evidence="8">Required for 40S ribosome biogenesis. Involved in nucleolar processing of pre-18S ribosomal RNA and ribosome assembly.</text>
</comment>
<reference evidence="11" key="2">
    <citation type="journal article" date="2023" name="Science">
        <title>Genomic signatures of disease resistance in endangered staghorn corals.</title>
        <authorList>
            <person name="Vollmer S.V."/>
            <person name="Selwyn J.D."/>
            <person name="Despard B.A."/>
            <person name="Roesel C.L."/>
        </authorList>
    </citation>
    <scope>NUCLEOTIDE SEQUENCE</scope>
    <source>
        <strain evidence="11">K2</strain>
    </source>
</reference>
<protein>
    <recommendedName>
        <fullName evidence="8">KRR1 small subunit processome component</fullName>
    </recommendedName>
    <alternativeName>
        <fullName evidence="8">KRR-R motif-containing protein 1</fullName>
    </alternativeName>
</protein>
<dbReference type="InterPro" id="IPR041174">
    <property type="entry name" value="KRR1-like_KH1"/>
</dbReference>
<evidence type="ECO:0000313" key="12">
    <source>
        <dbReference type="Proteomes" id="UP001249851"/>
    </source>
</evidence>
<comment type="caution">
    <text evidence="11">The sequence shown here is derived from an EMBL/GenBank/DDBJ whole genome shotgun (WGS) entry which is preliminary data.</text>
</comment>
<keyword evidence="4 8" id="KW-0698">rRNA processing</keyword>
<evidence type="ECO:0000256" key="7">
    <source>
        <dbReference type="ARBA" id="ARBA00023274"/>
    </source>
</evidence>
<evidence type="ECO:0000256" key="9">
    <source>
        <dbReference type="SAM" id="MobiDB-lite"/>
    </source>
</evidence>
<evidence type="ECO:0000256" key="1">
    <source>
        <dbReference type="ARBA" id="ARBA00004604"/>
    </source>
</evidence>
<dbReference type="InterPro" id="IPR048550">
    <property type="entry name" value="KRR1-like_KH1_euk"/>
</dbReference>
<dbReference type="FunFam" id="3.30.1370.10:FF:000011">
    <property type="entry name" value="KRR1 small subunit processome component"/>
    <property type="match status" value="1"/>
</dbReference>
<comment type="similarity">
    <text evidence="2 8">Belongs to the KRR1 family.</text>
</comment>
<evidence type="ECO:0000256" key="8">
    <source>
        <dbReference type="PIRNR" id="PIRNR006515"/>
    </source>
</evidence>
<dbReference type="InterPro" id="IPR036612">
    <property type="entry name" value="KH_dom_type_1_sf"/>
</dbReference>
<sequence>MNMADSEGKETPRAGDHEGSELSNYKSFTAKDNPHGMLAESSFATLFPKYREKYLAKMWPLVQHKMKEHELKCQLDVIEGSMTVSTTKKTWDPFIIIKARDMIKLMARSVPFEQAQRVLEDGVYCDIIKIGSLVSNRERFVKRRQRLIGPNGATLKALELLTGCYIMVQGNTVATLGSYKEIRTVRKVVQDTLKNVHPIYNIKTLMIKRELSKDPELKDQSWERFLPKFNKTHAKKVKKPKIKKKEYTPFPPPQTESKIDKQLASGEYFLHEKERRLKSLQAKKVKENEAEEKRAAWRQQAFIPPVESSKPKKGSKNNDNHNNIDVEALKKKVKISQKRKRVQGETTGTPSNRKKTKS</sequence>
<dbReference type="InterPro" id="IPR048549">
    <property type="entry name" value="KRR1-like_KH2_euk"/>
</dbReference>
<feature type="compositionally biased region" description="Basic residues" evidence="9">
    <location>
        <begin position="233"/>
        <end position="244"/>
    </location>
</feature>
<gene>
    <name evidence="11" type="ORF">P5673_010604</name>
</gene>
<dbReference type="Pfam" id="PF17903">
    <property type="entry name" value="KH_KRR1_1st"/>
    <property type="match status" value="1"/>
</dbReference>
<dbReference type="Pfam" id="PF21800">
    <property type="entry name" value="KH_KRR1_2nd"/>
    <property type="match status" value="1"/>
</dbReference>